<dbReference type="GO" id="GO:0006281">
    <property type="term" value="P:DNA repair"/>
    <property type="evidence" value="ECO:0007669"/>
    <property type="project" value="UniProtKB-UniRule"/>
</dbReference>
<dbReference type="PANTHER" id="PTHR47964">
    <property type="entry name" value="ATP-DEPENDENT DNA HELICASE HOMOLOG RECG, CHLOROPLASTIC"/>
    <property type="match status" value="1"/>
</dbReference>
<dbReference type="SUPFAM" id="SSF50249">
    <property type="entry name" value="Nucleic acid-binding proteins"/>
    <property type="match status" value="1"/>
</dbReference>
<comment type="caution">
    <text evidence="18">The sequence shown here is derived from an EMBL/GenBank/DDBJ whole genome shotgun (WGS) entry which is preliminary data.</text>
</comment>
<dbReference type="SUPFAM" id="SSF52540">
    <property type="entry name" value="P-loop containing nucleoside triphosphate hydrolases"/>
    <property type="match status" value="2"/>
</dbReference>
<dbReference type="Pfam" id="PF00270">
    <property type="entry name" value="DEAD"/>
    <property type="match status" value="1"/>
</dbReference>
<evidence type="ECO:0000256" key="2">
    <source>
        <dbReference type="ARBA" id="ARBA00011245"/>
    </source>
</evidence>
<evidence type="ECO:0000256" key="3">
    <source>
        <dbReference type="ARBA" id="ARBA00017846"/>
    </source>
</evidence>
<comment type="catalytic activity">
    <reaction evidence="13 17">
        <text>Couples ATP hydrolysis with the unwinding of duplex DNA by translocating in the 3'-5' direction.</text>
        <dbReference type="EC" id="5.6.2.4"/>
    </reaction>
</comment>
<dbReference type="Gene3D" id="2.40.50.140">
    <property type="entry name" value="Nucleic acid-binding proteins"/>
    <property type="match status" value="1"/>
</dbReference>
<evidence type="ECO:0000256" key="4">
    <source>
        <dbReference type="ARBA" id="ARBA00022741"/>
    </source>
</evidence>
<dbReference type="InterPro" id="IPR014001">
    <property type="entry name" value="Helicase_ATP-bd"/>
</dbReference>
<proteinExistence type="inferred from homology"/>
<comment type="function">
    <text evidence="16 17">Plays a critical role in recombination and DNA repair. Helps process Holliday junction intermediates to mature products by catalyzing branch migration. Has replication fork regression activity, unwinds stalled or blocked replication forks to make a HJ that can be resolved. Has a DNA unwinding activity characteristic of a DNA helicase with 3'-5' polarity.</text>
</comment>
<keyword evidence="10 17" id="KW-0233">DNA recombination</keyword>
<dbReference type="Pfam" id="PF17191">
    <property type="entry name" value="RecG_wedge"/>
    <property type="match status" value="1"/>
</dbReference>
<dbReference type="PROSITE" id="PS51194">
    <property type="entry name" value="HELICASE_CTER"/>
    <property type="match status" value="1"/>
</dbReference>
<evidence type="ECO:0000256" key="14">
    <source>
        <dbReference type="ARBA" id="ARBA00034808"/>
    </source>
</evidence>
<keyword evidence="12" id="KW-0413">Isomerase</keyword>
<keyword evidence="5 17" id="KW-0227">DNA damage</keyword>
<evidence type="ECO:0000256" key="9">
    <source>
        <dbReference type="ARBA" id="ARBA00023125"/>
    </source>
</evidence>
<gene>
    <name evidence="18" type="ORF">CFN03_03655</name>
</gene>
<dbReference type="InterPro" id="IPR033454">
    <property type="entry name" value="RecG_wedge"/>
</dbReference>
<evidence type="ECO:0000256" key="12">
    <source>
        <dbReference type="ARBA" id="ARBA00023235"/>
    </source>
</evidence>
<evidence type="ECO:0000256" key="15">
    <source>
        <dbReference type="ARBA" id="ARBA00048988"/>
    </source>
</evidence>
<dbReference type="InterPro" id="IPR011545">
    <property type="entry name" value="DEAD/DEAH_box_helicase_dom"/>
</dbReference>
<dbReference type="CDD" id="cd17992">
    <property type="entry name" value="DEXHc_RecG"/>
    <property type="match status" value="1"/>
</dbReference>
<comment type="subunit">
    <text evidence="2">Monomer.</text>
</comment>
<keyword evidence="6 17" id="KW-0378">Hydrolase</keyword>
<evidence type="ECO:0000256" key="8">
    <source>
        <dbReference type="ARBA" id="ARBA00022840"/>
    </source>
</evidence>
<reference evidence="18 19" key="1">
    <citation type="submission" date="2017-07" db="EMBL/GenBank/DDBJ databases">
        <title>Shotgun whole genome sequences of three halophilic bacterial isolates.</title>
        <authorList>
            <person name="Pozzo T."/>
            <person name="Higdon S.M."/>
            <person name="Quillaguaman J."/>
        </authorList>
    </citation>
    <scope>NUCLEOTIDE SEQUENCE [LARGE SCALE GENOMIC DNA]</scope>
    <source>
        <strain evidence="18 19">BU-1</strain>
    </source>
</reference>
<dbReference type="InterPro" id="IPR004609">
    <property type="entry name" value="ATP-dep_DNA_helicase_RecG"/>
</dbReference>
<evidence type="ECO:0000256" key="13">
    <source>
        <dbReference type="ARBA" id="ARBA00034617"/>
    </source>
</evidence>
<evidence type="ECO:0000313" key="18">
    <source>
        <dbReference type="EMBL" id="OZT78386.1"/>
    </source>
</evidence>
<dbReference type="PROSITE" id="PS51192">
    <property type="entry name" value="HELICASE_ATP_BIND_1"/>
    <property type="match status" value="1"/>
</dbReference>
<dbReference type="Pfam" id="PF19833">
    <property type="entry name" value="RecG_dom3_C"/>
    <property type="match status" value="1"/>
</dbReference>
<dbReference type="GO" id="GO:0005524">
    <property type="term" value="F:ATP binding"/>
    <property type="evidence" value="ECO:0007669"/>
    <property type="project" value="UniProtKB-KW"/>
</dbReference>
<evidence type="ECO:0000256" key="17">
    <source>
        <dbReference type="RuleBase" id="RU363016"/>
    </source>
</evidence>
<dbReference type="SMART" id="SM00487">
    <property type="entry name" value="DEXDc"/>
    <property type="match status" value="1"/>
</dbReference>
<protein>
    <recommendedName>
        <fullName evidence="3 17">ATP-dependent DNA helicase RecG</fullName>
        <ecNumber evidence="14 17">5.6.2.4</ecNumber>
    </recommendedName>
</protein>
<dbReference type="NCBIfam" id="TIGR00643">
    <property type="entry name" value="recG"/>
    <property type="match status" value="1"/>
</dbReference>
<dbReference type="Pfam" id="PF00271">
    <property type="entry name" value="Helicase_C"/>
    <property type="match status" value="1"/>
</dbReference>
<keyword evidence="11 17" id="KW-0234">DNA repair</keyword>
<dbReference type="InterPro" id="IPR045562">
    <property type="entry name" value="RecG_dom3_C"/>
</dbReference>
<dbReference type="NCBIfam" id="NF008168">
    <property type="entry name" value="PRK10917.2-2"/>
    <property type="match status" value="1"/>
</dbReference>
<comment type="similarity">
    <text evidence="1 17">Belongs to the helicase family. RecG subfamily.</text>
</comment>
<dbReference type="InterPro" id="IPR027417">
    <property type="entry name" value="P-loop_NTPase"/>
</dbReference>
<sequence>MPVMYQVITPPTPIEDLKGVGPKLRNKLLELDIKDVNDVVFTLPSGHENLTVMDLREAAHNDKVTVAGTIQTEPALAYFRGGKNRLTVFMEINGMYVKVVFFNQPYLKDKLKVGETAKISGKFQRHKLEINAQRLIYDDSGGYRVKYALGGVMHSKTFSKLVAQVFENAIFNYDLPEDLKGKYRLLSIREALWRLHFPGNPHDINEARRTIKFYELFIFQLQLMEKRRRERVRNERYIVDYDVGALRTFIDTLPFELTDDQKRSVNEICRDLKQNVSMHRLLQGDVGSGKTIVAGIASYAVKTIGEQTALMVPTEVLANQHFQSFLEIFDGLLNIAKLTGNTSKKEKAGILAALRSGEIDLVIGTHALIEDDVAFNRLSLIITDEQHRFGVNQRKRLNERAYRKNVLYMTATPIPRTLSITTFGDMDISIIKEMPKGRKPVETYWRRFEETDEVLDALEAEMKKGHNAYIVAPLIEESETLDLKNVQEIFQMFTDRFGEENVELVHGRMKPDEKEAGMRRFESHEKPVLVSTTVIEVGINVPNATFMVIFNAERFGLSTLHQLRGRVGRSDKQSYCVLISDPKTENAKLRMDIMTSTTDGFELSERDLEMRGPGDYFGVRQSGLPQFKVADLAEDYRVLEHARMSAIEYSAKMEGDG</sequence>
<dbReference type="GO" id="GO:0006310">
    <property type="term" value="P:DNA recombination"/>
    <property type="evidence" value="ECO:0007669"/>
    <property type="project" value="UniProtKB-UniRule"/>
</dbReference>
<comment type="catalytic activity">
    <reaction evidence="15 17">
        <text>ATP + H2O = ADP + phosphate + H(+)</text>
        <dbReference type="Rhea" id="RHEA:13065"/>
        <dbReference type="ChEBI" id="CHEBI:15377"/>
        <dbReference type="ChEBI" id="CHEBI:15378"/>
        <dbReference type="ChEBI" id="CHEBI:30616"/>
        <dbReference type="ChEBI" id="CHEBI:43474"/>
        <dbReference type="ChEBI" id="CHEBI:456216"/>
        <dbReference type="EC" id="5.6.2.4"/>
    </reaction>
</comment>
<evidence type="ECO:0000256" key="11">
    <source>
        <dbReference type="ARBA" id="ARBA00023204"/>
    </source>
</evidence>
<organism evidence="18 19">
    <name type="scientific">Salinicoccus roseus</name>
    <dbReference type="NCBI Taxonomy" id="45670"/>
    <lineage>
        <taxon>Bacteria</taxon>
        <taxon>Bacillati</taxon>
        <taxon>Bacillota</taxon>
        <taxon>Bacilli</taxon>
        <taxon>Bacillales</taxon>
        <taxon>Staphylococcaceae</taxon>
        <taxon>Salinicoccus</taxon>
    </lineage>
</organism>
<keyword evidence="8 17" id="KW-0067">ATP-binding</keyword>
<dbReference type="GO" id="GO:0003677">
    <property type="term" value="F:DNA binding"/>
    <property type="evidence" value="ECO:0007669"/>
    <property type="project" value="UniProtKB-KW"/>
</dbReference>
<dbReference type="SMART" id="SM00490">
    <property type="entry name" value="HELICc"/>
    <property type="match status" value="1"/>
</dbReference>
<evidence type="ECO:0000256" key="10">
    <source>
        <dbReference type="ARBA" id="ARBA00023172"/>
    </source>
</evidence>
<dbReference type="Proteomes" id="UP000216682">
    <property type="component" value="Unassembled WGS sequence"/>
</dbReference>
<dbReference type="PANTHER" id="PTHR47964:SF1">
    <property type="entry name" value="ATP-DEPENDENT DNA HELICASE HOMOLOG RECG, CHLOROPLASTIC"/>
    <property type="match status" value="1"/>
</dbReference>
<evidence type="ECO:0000256" key="7">
    <source>
        <dbReference type="ARBA" id="ARBA00022806"/>
    </source>
</evidence>
<dbReference type="NCBIfam" id="NF008165">
    <property type="entry name" value="PRK10917.1-3"/>
    <property type="match status" value="1"/>
</dbReference>
<dbReference type="InterPro" id="IPR001650">
    <property type="entry name" value="Helicase_C-like"/>
</dbReference>
<dbReference type="GO" id="GO:0016787">
    <property type="term" value="F:hydrolase activity"/>
    <property type="evidence" value="ECO:0007669"/>
    <property type="project" value="UniProtKB-KW"/>
</dbReference>
<dbReference type="EMBL" id="NPEZ01000001">
    <property type="protein sequence ID" value="OZT78386.1"/>
    <property type="molecule type" value="Genomic_DNA"/>
</dbReference>
<dbReference type="InterPro" id="IPR047112">
    <property type="entry name" value="RecG/Mfd"/>
</dbReference>
<keyword evidence="4 17" id="KW-0547">Nucleotide-binding</keyword>
<evidence type="ECO:0000256" key="1">
    <source>
        <dbReference type="ARBA" id="ARBA00007504"/>
    </source>
</evidence>
<keyword evidence="7 17" id="KW-0347">Helicase</keyword>
<dbReference type="AlphaFoldDB" id="A0A265EAC0"/>
<evidence type="ECO:0000256" key="6">
    <source>
        <dbReference type="ARBA" id="ARBA00022801"/>
    </source>
</evidence>
<accession>A0A265EAC0</accession>
<keyword evidence="9" id="KW-0238">DNA-binding</keyword>
<dbReference type="InterPro" id="IPR012340">
    <property type="entry name" value="NA-bd_OB-fold"/>
</dbReference>
<dbReference type="EC" id="5.6.2.4" evidence="14 17"/>
<dbReference type="Gene3D" id="3.40.50.300">
    <property type="entry name" value="P-loop containing nucleotide triphosphate hydrolases"/>
    <property type="match status" value="2"/>
</dbReference>
<dbReference type="CDD" id="cd04488">
    <property type="entry name" value="RecG_wedge_OBF"/>
    <property type="match status" value="1"/>
</dbReference>
<evidence type="ECO:0000256" key="16">
    <source>
        <dbReference type="ARBA" id="ARBA00049610"/>
    </source>
</evidence>
<evidence type="ECO:0000256" key="5">
    <source>
        <dbReference type="ARBA" id="ARBA00022763"/>
    </source>
</evidence>
<name>A0A265EAC0_9STAP</name>
<dbReference type="GO" id="GO:0043138">
    <property type="term" value="F:3'-5' DNA helicase activity"/>
    <property type="evidence" value="ECO:0007669"/>
    <property type="project" value="UniProtKB-EC"/>
</dbReference>
<evidence type="ECO:0000313" key="19">
    <source>
        <dbReference type="Proteomes" id="UP000216682"/>
    </source>
</evidence>
<dbReference type="RefSeq" id="WP_094905816.1">
    <property type="nucleotide sequence ID" value="NZ_CANNFN010000001.1"/>
</dbReference>